<dbReference type="AlphaFoldDB" id="A0A5R8YHE6"/>
<protein>
    <submittedName>
        <fullName evidence="2">Nuclear transport factor 2 family protein</fullName>
    </submittedName>
</protein>
<evidence type="ECO:0000313" key="2">
    <source>
        <dbReference type="EMBL" id="TLP51338.1"/>
    </source>
</evidence>
<organism evidence="2 3">
    <name type="scientific">Microbispora triticiradicis</name>
    <dbReference type="NCBI Taxonomy" id="2200763"/>
    <lineage>
        <taxon>Bacteria</taxon>
        <taxon>Bacillati</taxon>
        <taxon>Actinomycetota</taxon>
        <taxon>Actinomycetes</taxon>
        <taxon>Streptosporangiales</taxon>
        <taxon>Streptosporangiaceae</taxon>
        <taxon>Microbispora</taxon>
    </lineage>
</organism>
<dbReference type="EMBL" id="VANP01000023">
    <property type="protein sequence ID" value="TLP51338.1"/>
    <property type="molecule type" value="Genomic_DNA"/>
</dbReference>
<comment type="caution">
    <text evidence="2">The sequence shown here is derived from an EMBL/GenBank/DDBJ whole genome shotgun (WGS) entry which is preliminary data.</text>
</comment>
<sequence>MGMMGRMDQIAALVDRAEIVDVVTAVFDTVDAKNWPVCRELFDEWVDVDFTSLNGGEPARISADALVDGWRTGLHARKQSFHTVSNFAVTVDGAEAHVTAKGYAYNVLDEGLGGGLWEVWGVYRLGLVRQAEGWKVTALTFDAWHTRGDEAVRAHTMD</sequence>
<dbReference type="Gene3D" id="3.10.450.50">
    <property type="match status" value="1"/>
</dbReference>
<feature type="domain" description="SnoaL-like" evidence="1">
    <location>
        <begin position="13"/>
        <end position="139"/>
    </location>
</feature>
<dbReference type="InterPro" id="IPR037401">
    <property type="entry name" value="SnoaL-like"/>
</dbReference>
<evidence type="ECO:0000259" key="1">
    <source>
        <dbReference type="Pfam" id="PF13577"/>
    </source>
</evidence>
<dbReference type="InterPro" id="IPR032710">
    <property type="entry name" value="NTF2-like_dom_sf"/>
</dbReference>
<evidence type="ECO:0000313" key="3">
    <source>
        <dbReference type="Proteomes" id="UP000309033"/>
    </source>
</evidence>
<keyword evidence="3" id="KW-1185">Reference proteome</keyword>
<reference evidence="2" key="1">
    <citation type="submission" date="2019-05" db="EMBL/GenBank/DDBJ databases">
        <title>Isolation, diversity and antifungal activity of Actinobacteria from wheat.</title>
        <authorList>
            <person name="Yu B."/>
        </authorList>
    </citation>
    <scope>NUCLEOTIDE SEQUENCE [LARGE SCALE GENOMIC DNA]</scope>
    <source>
        <strain evidence="2">NEAU-HEGS1-5</strain>
    </source>
</reference>
<name>A0A5R8YHE6_9ACTN</name>
<gene>
    <name evidence="2" type="ORF">FED44_33980</name>
</gene>
<dbReference type="Proteomes" id="UP000309033">
    <property type="component" value="Unassembled WGS sequence"/>
</dbReference>
<accession>A0A5R8YHE6</accession>
<proteinExistence type="predicted"/>
<dbReference type="Pfam" id="PF13577">
    <property type="entry name" value="SnoaL_4"/>
    <property type="match status" value="1"/>
</dbReference>
<dbReference type="SUPFAM" id="SSF54427">
    <property type="entry name" value="NTF2-like"/>
    <property type="match status" value="1"/>
</dbReference>
<dbReference type="OrthoDB" id="2599042at2"/>